<feature type="compositionally biased region" description="Basic residues" evidence="1">
    <location>
        <begin position="207"/>
        <end position="218"/>
    </location>
</feature>
<proteinExistence type="predicted"/>
<dbReference type="RefSeq" id="WP_075820673.1">
    <property type="nucleotide sequence ID" value="NZ_CAPNHH010000124.1"/>
</dbReference>
<feature type="compositionally biased region" description="Basic and acidic residues" evidence="1">
    <location>
        <begin position="219"/>
        <end position="246"/>
    </location>
</feature>
<protein>
    <recommendedName>
        <fullName evidence="4">Neurofilament protein</fullName>
    </recommendedName>
</protein>
<name>A0A1U7NE68_9FIRM</name>
<feature type="compositionally biased region" description="Basic and acidic residues" evidence="1">
    <location>
        <begin position="1"/>
        <end position="17"/>
    </location>
</feature>
<accession>A0A1U7NE68</accession>
<gene>
    <name evidence="2" type="ORF">BO222_09970</name>
</gene>
<evidence type="ECO:0000313" key="3">
    <source>
        <dbReference type="Proteomes" id="UP000186341"/>
    </source>
</evidence>
<dbReference type="AlphaFoldDB" id="A0A1U7NE68"/>
<evidence type="ECO:0000256" key="1">
    <source>
        <dbReference type="SAM" id="MobiDB-lite"/>
    </source>
</evidence>
<evidence type="ECO:0000313" key="2">
    <source>
        <dbReference type="EMBL" id="OLU37770.1"/>
    </source>
</evidence>
<comment type="caution">
    <text evidence="2">The sequence shown here is derived from an EMBL/GenBank/DDBJ whole genome shotgun (WGS) entry which is preliminary data.</text>
</comment>
<dbReference type="EMBL" id="MPJW01000190">
    <property type="protein sequence ID" value="OLU37770.1"/>
    <property type="molecule type" value="Genomic_DNA"/>
</dbReference>
<feature type="compositionally biased region" description="Basic and acidic residues" evidence="1">
    <location>
        <begin position="184"/>
        <end position="206"/>
    </location>
</feature>
<reference evidence="2 3" key="1">
    <citation type="submission" date="2016-11" db="EMBL/GenBank/DDBJ databases">
        <title>Description of two novel members of the family Erysipelotrichaceae: Ileibacterium lipovorans gen. nov., sp. nov. and Dubosiella newyorkensis, gen. nov., sp. nov.</title>
        <authorList>
            <person name="Cox L.M."/>
            <person name="Sohn J."/>
            <person name="Tyrrell K.L."/>
            <person name="Citron D.M."/>
            <person name="Lawson P.A."/>
            <person name="Patel N.B."/>
            <person name="Iizumi T."/>
            <person name="Perez-Perez G.I."/>
            <person name="Goldstein E.J."/>
            <person name="Blaser M.J."/>
        </authorList>
    </citation>
    <scope>NUCLEOTIDE SEQUENCE [LARGE SCALE GENOMIC DNA]</scope>
    <source>
        <strain evidence="2 3">NYU-BL-A3</strain>
    </source>
</reference>
<feature type="region of interest" description="Disordered" evidence="1">
    <location>
        <begin position="1"/>
        <end position="78"/>
    </location>
</feature>
<organism evidence="2 3">
    <name type="scientific">Ileibacterium valens</name>
    <dbReference type="NCBI Taxonomy" id="1862668"/>
    <lineage>
        <taxon>Bacteria</taxon>
        <taxon>Bacillati</taxon>
        <taxon>Bacillota</taxon>
        <taxon>Erysipelotrichia</taxon>
        <taxon>Erysipelotrichales</taxon>
        <taxon>Erysipelotrichaceae</taxon>
        <taxon>Ileibacterium</taxon>
    </lineage>
</organism>
<dbReference type="GeneID" id="82204068"/>
<sequence>MPTKKDNTAEAVKETKTTKTAAKKATGGAAKTKAASETVKKAAAKAKKAETESAPAIAKEKKKNAPRAKKAAAKTTVKEAEVAVEATVAAEAEASKAKETVKKAEPKKTAAKTAKAATKTETVKEIKIDNAETDKAEAPEAVKEKVKPAAKQAVIKRPKAELTTTEEKPAKKAPAKKAAAKTAKTAEKTVEAKEAEAKEEVKEAKVPAKKAAAKKAAAKKAESAKKAAKAETPVKEEAPAKKETPVKEEVKAVEEVKETAAPEVKEEVKVEVEAKPEKEVRKPAPELTEEKLAAYRNFELGTLLEMAAAEGMTKTLDELKYDLSHTLDVEGYTTNAVLEALNSGNEYNFDDDGFDVTVIPVIMKTIYDSLPYKASEASDLEKQVHDALEMNLGQDGKKNGEVYDNLMNLVRQILEVGQKQNKNTLEEAGSVIPGDLRGVITHFMDVAYDLLPYWSYDDVKFYEGFIYAVISQFVDLKDLENRAMMDVADLYIKHGDYGRGDAEYNYVIRENQLKDQIYFRFANVYRNFDPQKAKSIAASSLQYVDGRYDYYPRIMEILNS</sequence>
<dbReference type="Proteomes" id="UP000186341">
    <property type="component" value="Unassembled WGS sequence"/>
</dbReference>
<keyword evidence="3" id="KW-1185">Reference proteome</keyword>
<feature type="compositionally biased region" description="Basic and acidic residues" evidence="1">
    <location>
        <begin position="93"/>
        <end position="108"/>
    </location>
</feature>
<feature type="compositionally biased region" description="Basic and acidic residues" evidence="1">
    <location>
        <begin position="121"/>
        <end position="147"/>
    </location>
</feature>
<feature type="compositionally biased region" description="Low complexity" evidence="1">
    <location>
        <begin position="18"/>
        <end position="37"/>
    </location>
</feature>
<dbReference type="OrthoDB" id="1644546at2"/>
<feature type="compositionally biased region" description="Basic residues" evidence="1">
    <location>
        <begin position="60"/>
        <end position="72"/>
    </location>
</feature>
<evidence type="ECO:0008006" key="4">
    <source>
        <dbReference type="Google" id="ProtNLM"/>
    </source>
</evidence>
<feature type="region of interest" description="Disordered" evidence="1">
    <location>
        <begin position="91"/>
        <end position="246"/>
    </location>
</feature>
<feature type="compositionally biased region" description="Low complexity" evidence="1">
    <location>
        <begin position="111"/>
        <end position="120"/>
    </location>
</feature>